<dbReference type="GO" id="GO:0004674">
    <property type="term" value="F:protein serine/threonine kinase activity"/>
    <property type="evidence" value="ECO:0007669"/>
    <property type="project" value="UniProtKB-KW"/>
</dbReference>
<dbReference type="Proteomes" id="UP001465755">
    <property type="component" value="Unassembled WGS sequence"/>
</dbReference>
<sequence>MPQYCQFVAALGLAVLISPANCLTSHITPSQKDGRTSRRGDGSTGRRQLLQSVFTAVTEADIYGPAVLGNSSVLNVQYFADSSITWGVTDITSQSALGQVSVGEYRNATFILDSGAYGIATPFSGAACAAVKFSATLPAIWTLVELTNYWNAAAFSPYVPADFWVENATCFFDSDFEAIFPLLTNTTYQVVIGQENNVSVTVSYNLTTYATGSSECKDLGPAQVIQPALSIPSGFTDGFVTGYTSSVAGQSSPASSYSDLSVLSNVSCALMSMYTPYVSDAAKSNFTVRLIPQSTLLANLDAAGFIQGDLDTLSITWCDAAACDAQEGRWVLAEGQCQEIAANASSMHSNVTASIGNGTLVQSAKGQLQPSDAAQNVTEISALLLDFVASSGIAIPSGWERGGSPCSASNKWDYVTCKGHRVTGLNFENVPFQGPIQASWTPLLALLTDITIVNASLTGSLPAAWGSELMNAANIDLSINQLDSVLPTEWGTNSAFPALQSLKLSQTNLSTSLPDEWGADGASLQNLQMLWVDNITNCLQGTLPSNWSFQLPSMQSLNFDGCQVAGLIGTLPDSWSAWNMTYLDLALNSLSGTLPESWGTSWSHMQTLLLPSNDITGTIPDSWGYGWPSLLTGPDGGNNCTGLVLGGNSLSGQIPQSFARYGGVVAGPNNPDLCTDVAFNPATSPIVYNVNNLTGITVNQTAYGIKFCSSDPQAVTETSTLISCTGPHPVNVSANADAFPDLEYLSLSNTNLTGILPDFDATAMPQLQVFEAANTNLQYGLPASWGPTRQTLRLLNLNSNAGLSSTLPAEWDDLDSMPNLETLTITQANLSGPLPAWGTGGGLAMLSRIDLTSNRLSSTLAASWANLSSLESLVLDNNAIAGTLPSALGQNEQLRTVTMASNALVSSLPVQWGQAGSFQSLQTLDLSSNLLSGTLPAWGQDGGNSMPNLTTLALAGLRLRGTVPDWGPDGIRSLEACPPPPPPPSISVSADNGQTSSGSIGAGGIAGIAVGAAAAVILAASLIGFFLWRREKLRRAEEAKALMADNTSSSGSAHSRSPLDIFLTQSRSPESSSLGAGSQGSDLSPREASSGSPLSPVLSLGERASMLVLEWRVEPYRIRIATRPNGKHFLLGTGGFGTVYKGVMDGDLEVAVKLMKPEKDDATASISKFCAEIDLLRACRDEHIVSFKGAWANEEIMYIVCEFCQNGDLYTALADEELTRMLSWYKRGKSIALQIARGLFYLHSNGIVHLDIKSPNILLTQTFQAKIADVGLARTLLSKTHLSRTMPGGTWSWQAPETLLGFNATFSADIFSYGVVLLELITGTRPQRGAYPRPRAPQQCPADIAELAAHCMSPDPLERPNARHIISTIKHLHPDA</sequence>
<evidence type="ECO:0000256" key="15">
    <source>
        <dbReference type="SAM" id="SignalP"/>
    </source>
</evidence>
<dbReference type="PROSITE" id="PS50011">
    <property type="entry name" value="PROTEIN_KINASE_DOM"/>
    <property type="match status" value="1"/>
</dbReference>
<evidence type="ECO:0000256" key="4">
    <source>
        <dbReference type="ARBA" id="ARBA00022527"/>
    </source>
</evidence>
<keyword evidence="8" id="KW-0677">Repeat</keyword>
<keyword evidence="14" id="KW-0472">Membrane</keyword>
<dbReference type="InterPro" id="IPR001611">
    <property type="entry name" value="Leu-rich_rpt"/>
</dbReference>
<name>A0AAW1PVD1_9CHLO</name>
<reference evidence="17 18" key="1">
    <citation type="journal article" date="2024" name="Nat. Commun.">
        <title>Phylogenomics reveals the evolutionary origins of lichenization in chlorophyte algae.</title>
        <authorList>
            <person name="Puginier C."/>
            <person name="Libourel C."/>
            <person name="Otte J."/>
            <person name="Skaloud P."/>
            <person name="Haon M."/>
            <person name="Grisel S."/>
            <person name="Petersen M."/>
            <person name="Berrin J.G."/>
            <person name="Delaux P.M."/>
            <person name="Dal Grande F."/>
            <person name="Keller J."/>
        </authorList>
    </citation>
    <scope>NUCLEOTIDE SEQUENCE [LARGE SCALE GENOMIC DNA]</scope>
    <source>
        <strain evidence="17 18">SAG 2036</strain>
    </source>
</reference>
<keyword evidence="6" id="KW-0808">Transferase</keyword>
<dbReference type="GO" id="GO:0005524">
    <property type="term" value="F:ATP binding"/>
    <property type="evidence" value="ECO:0007669"/>
    <property type="project" value="UniProtKB-UniRule"/>
</dbReference>
<comment type="subcellular location">
    <subcellularLocation>
        <location evidence="2">Cell membrane</location>
    </subcellularLocation>
    <subcellularLocation>
        <location evidence="3">Cytoplasm</location>
        <location evidence="3">Cytoskeleton</location>
        <location evidence="3">Cilium axoneme</location>
    </subcellularLocation>
    <subcellularLocation>
        <location evidence="1">Membrane</location>
        <topology evidence="1">Single-pass membrane protein</topology>
    </subcellularLocation>
</comment>
<dbReference type="Gene3D" id="1.10.510.10">
    <property type="entry name" value="Transferase(Phosphotransferase) domain 1"/>
    <property type="match status" value="1"/>
</dbReference>
<keyword evidence="5" id="KW-0433">Leucine-rich repeat</keyword>
<dbReference type="SMART" id="SM00369">
    <property type="entry name" value="LRR_TYP"/>
    <property type="match status" value="5"/>
</dbReference>
<evidence type="ECO:0000256" key="1">
    <source>
        <dbReference type="ARBA" id="ARBA00004167"/>
    </source>
</evidence>
<keyword evidence="14" id="KW-0812">Transmembrane</keyword>
<dbReference type="Pfam" id="PF07714">
    <property type="entry name" value="PK_Tyr_Ser-Thr"/>
    <property type="match status" value="1"/>
</dbReference>
<dbReference type="PANTHER" id="PTHR48053:SF71">
    <property type="entry name" value="LEUCINE RICH REPEAT FAMILY PROTEIN, EXPRESSED"/>
    <property type="match status" value="1"/>
</dbReference>
<keyword evidence="7 15" id="KW-0732">Signal</keyword>
<dbReference type="GO" id="GO:0005886">
    <property type="term" value="C:plasma membrane"/>
    <property type="evidence" value="ECO:0007669"/>
    <property type="project" value="UniProtKB-SubCell"/>
</dbReference>
<proteinExistence type="predicted"/>
<protein>
    <recommendedName>
        <fullName evidence="16">Protein kinase domain-containing protein</fullName>
    </recommendedName>
</protein>
<gene>
    <name evidence="17" type="ORF">WJX73_006928</name>
</gene>
<evidence type="ECO:0000256" key="10">
    <source>
        <dbReference type="ARBA" id="ARBA00022777"/>
    </source>
</evidence>
<keyword evidence="11 12" id="KW-0067">ATP-binding</keyword>
<accession>A0AAW1PVD1</accession>
<evidence type="ECO:0000313" key="17">
    <source>
        <dbReference type="EMBL" id="KAK9812104.1"/>
    </source>
</evidence>
<evidence type="ECO:0000256" key="9">
    <source>
        <dbReference type="ARBA" id="ARBA00022741"/>
    </source>
</evidence>
<feature type="region of interest" description="Disordered" evidence="13">
    <location>
        <begin position="970"/>
        <end position="994"/>
    </location>
</feature>
<comment type="caution">
    <text evidence="17">The sequence shown here is derived from an EMBL/GenBank/DDBJ whole genome shotgun (WGS) entry which is preliminary data.</text>
</comment>
<dbReference type="Pfam" id="PF00560">
    <property type="entry name" value="LRR_1"/>
    <property type="match status" value="2"/>
</dbReference>
<feature type="signal peptide" evidence="15">
    <location>
        <begin position="1"/>
        <end position="22"/>
    </location>
</feature>
<feature type="compositionally biased region" description="Polar residues" evidence="13">
    <location>
        <begin position="1067"/>
        <end position="1082"/>
    </location>
</feature>
<feature type="binding site" evidence="12">
    <location>
        <position position="1153"/>
    </location>
    <ligand>
        <name>ATP</name>
        <dbReference type="ChEBI" id="CHEBI:30616"/>
    </ligand>
</feature>
<dbReference type="InterPro" id="IPR008271">
    <property type="entry name" value="Ser/Thr_kinase_AS"/>
</dbReference>
<evidence type="ECO:0000256" key="5">
    <source>
        <dbReference type="ARBA" id="ARBA00022614"/>
    </source>
</evidence>
<keyword evidence="9 12" id="KW-0547">Nucleotide-binding</keyword>
<evidence type="ECO:0000256" key="8">
    <source>
        <dbReference type="ARBA" id="ARBA00022737"/>
    </source>
</evidence>
<dbReference type="InterPro" id="IPR051716">
    <property type="entry name" value="Plant_RL_S/T_kinase"/>
</dbReference>
<evidence type="ECO:0000313" key="18">
    <source>
        <dbReference type="Proteomes" id="UP001465755"/>
    </source>
</evidence>
<evidence type="ECO:0000259" key="16">
    <source>
        <dbReference type="PROSITE" id="PS50011"/>
    </source>
</evidence>
<evidence type="ECO:0000256" key="13">
    <source>
        <dbReference type="SAM" id="MobiDB-lite"/>
    </source>
</evidence>
<dbReference type="SUPFAM" id="SSF52047">
    <property type="entry name" value="RNI-like"/>
    <property type="match status" value="1"/>
</dbReference>
<keyword evidence="4" id="KW-0723">Serine/threonine-protein kinase</keyword>
<dbReference type="PROSITE" id="PS00107">
    <property type="entry name" value="PROTEIN_KINASE_ATP"/>
    <property type="match status" value="1"/>
</dbReference>
<evidence type="ECO:0000256" key="14">
    <source>
        <dbReference type="SAM" id="Phobius"/>
    </source>
</evidence>
<dbReference type="GO" id="GO:0005930">
    <property type="term" value="C:axoneme"/>
    <property type="evidence" value="ECO:0007669"/>
    <property type="project" value="UniProtKB-SubCell"/>
</dbReference>
<dbReference type="PROSITE" id="PS00108">
    <property type="entry name" value="PROTEIN_KINASE_ST"/>
    <property type="match status" value="1"/>
</dbReference>
<feature type="region of interest" description="Disordered" evidence="13">
    <location>
        <begin position="1067"/>
        <end position="1095"/>
    </location>
</feature>
<dbReference type="SMART" id="SM00220">
    <property type="entry name" value="S_TKc"/>
    <property type="match status" value="1"/>
</dbReference>
<keyword evidence="14" id="KW-1133">Transmembrane helix</keyword>
<dbReference type="InterPro" id="IPR003591">
    <property type="entry name" value="Leu-rich_rpt_typical-subtyp"/>
</dbReference>
<dbReference type="InterPro" id="IPR001245">
    <property type="entry name" value="Ser-Thr/Tyr_kinase_cat_dom"/>
</dbReference>
<evidence type="ECO:0000256" key="11">
    <source>
        <dbReference type="ARBA" id="ARBA00022840"/>
    </source>
</evidence>
<dbReference type="EMBL" id="JALJOQ010000009">
    <property type="protein sequence ID" value="KAK9812104.1"/>
    <property type="molecule type" value="Genomic_DNA"/>
</dbReference>
<evidence type="ECO:0000256" key="3">
    <source>
        <dbReference type="ARBA" id="ARBA00004430"/>
    </source>
</evidence>
<organism evidence="17 18">
    <name type="scientific">Symbiochloris irregularis</name>
    <dbReference type="NCBI Taxonomy" id="706552"/>
    <lineage>
        <taxon>Eukaryota</taxon>
        <taxon>Viridiplantae</taxon>
        <taxon>Chlorophyta</taxon>
        <taxon>core chlorophytes</taxon>
        <taxon>Trebouxiophyceae</taxon>
        <taxon>Trebouxiales</taxon>
        <taxon>Trebouxiaceae</taxon>
        <taxon>Symbiochloris</taxon>
    </lineage>
</organism>
<feature type="transmembrane region" description="Helical" evidence="14">
    <location>
        <begin position="1004"/>
        <end position="1028"/>
    </location>
</feature>
<evidence type="ECO:0000256" key="12">
    <source>
        <dbReference type="PROSITE-ProRule" id="PRU10141"/>
    </source>
</evidence>
<evidence type="ECO:0000256" key="6">
    <source>
        <dbReference type="ARBA" id="ARBA00022679"/>
    </source>
</evidence>
<feature type="chain" id="PRO_5043665538" description="Protein kinase domain-containing protein" evidence="15">
    <location>
        <begin position="23"/>
        <end position="1376"/>
    </location>
</feature>
<evidence type="ECO:0000256" key="7">
    <source>
        <dbReference type="ARBA" id="ARBA00022729"/>
    </source>
</evidence>
<dbReference type="PANTHER" id="PTHR48053">
    <property type="entry name" value="LEUCINE RICH REPEAT FAMILY PROTEIN, EXPRESSED"/>
    <property type="match status" value="1"/>
</dbReference>
<dbReference type="InterPro" id="IPR011009">
    <property type="entry name" value="Kinase-like_dom_sf"/>
</dbReference>
<keyword evidence="18" id="KW-1185">Reference proteome</keyword>
<keyword evidence="10" id="KW-0418">Kinase</keyword>
<feature type="domain" description="Protein kinase" evidence="16">
    <location>
        <begin position="1125"/>
        <end position="1376"/>
    </location>
</feature>
<dbReference type="SUPFAM" id="SSF56112">
    <property type="entry name" value="Protein kinase-like (PK-like)"/>
    <property type="match status" value="1"/>
</dbReference>
<dbReference type="InterPro" id="IPR032675">
    <property type="entry name" value="LRR_dom_sf"/>
</dbReference>
<dbReference type="InterPro" id="IPR000719">
    <property type="entry name" value="Prot_kinase_dom"/>
</dbReference>
<dbReference type="Gene3D" id="3.80.10.10">
    <property type="entry name" value="Ribonuclease Inhibitor"/>
    <property type="match status" value="2"/>
</dbReference>
<evidence type="ECO:0000256" key="2">
    <source>
        <dbReference type="ARBA" id="ARBA00004236"/>
    </source>
</evidence>
<dbReference type="InterPro" id="IPR017441">
    <property type="entry name" value="Protein_kinase_ATP_BS"/>
</dbReference>